<organism evidence="11 12">
    <name type="scientific">Bacillus thermozeamaize</name>
    <dbReference type="NCBI Taxonomy" id="230954"/>
    <lineage>
        <taxon>Bacteria</taxon>
        <taxon>Bacillati</taxon>
        <taxon>Bacillota</taxon>
        <taxon>Bacilli</taxon>
        <taxon>Bacillales</taxon>
        <taxon>Bacillaceae</taxon>
        <taxon>Bacillus</taxon>
    </lineage>
</organism>
<accession>A0A1Y3PQV8</accession>
<evidence type="ECO:0000313" key="12">
    <source>
        <dbReference type="Proteomes" id="UP000196475"/>
    </source>
</evidence>
<comment type="catalytic activity">
    <reaction evidence="7 9">
        <text>dCMP + ATP = dCDP + ADP</text>
        <dbReference type="Rhea" id="RHEA:25094"/>
        <dbReference type="ChEBI" id="CHEBI:30616"/>
        <dbReference type="ChEBI" id="CHEBI:57566"/>
        <dbReference type="ChEBI" id="CHEBI:58593"/>
        <dbReference type="ChEBI" id="CHEBI:456216"/>
        <dbReference type="EC" id="2.7.4.25"/>
    </reaction>
</comment>
<gene>
    <name evidence="9" type="primary">cmk</name>
    <name evidence="11" type="ORF">BAA01_02875</name>
</gene>
<dbReference type="GO" id="GO:0006220">
    <property type="term" value="P:pyrimidine nucleotide metabolic process"/>
    <property type="evidence" value="ECO:0007669"/>
    <property type="project" value="UniProtKB-UniRule"/>
</dbReference>
<evidence type="ECO:0000256" key="7">
    <source>
        <dbReference type="ARBA" id="ARBA00047615"/>
    </source>
</evidence>
<evidence type="ECO:0000256" key="4">
    <source>
        <dbReference type="ARBA" id="ARBA00022741"/>
    </source>
</evidence>
<keyword evidence="6 9" id="KW-0067">ATP-binding</keyword>
<proteinExistence type="inferred from homology"/>
<dbReference type="PANTHER" id="PTHR21299:SF2">
    <property type="entry name" value="CYTIDYLATE KINASE"/>
    <property type="match status" value="1"/>
</dbReference>
<comment type="similarity">
    <text evidence="1 9">Belongs to the cytidylate kinase family. Type 1 subfamily.</text>
</comment>
<dbReference type="InterPro" id="IPR011994">
    <property type="entry name" value="Cytidylate_kinase_dom"/>
</dbReference>
<feature type="binding site" evidence="9">
    <location>
        <begin position="10"/>
        <end position="18"/>
    </location>
    <ligand>
        <name>ATP</name>
        <dbReference type="ChEBI" id="CHEBI:30616"/>
    </ligand>
</feature>
<dbReference type="Proteomes" id="UP000196475">
    <property type="component" value="Unassembled WGS sequence"/>
</dbReference>
<dbReference type="EMBL" id="LZRT01000036">
    <property type="protein sequence ID" value="OUM89720.1"/>
    <property type="molecule type" value="Genomic_DNA"/>
</dbReference>
<dbReference type="AlphaFoldDB" id="A0A1Y3PQV8"/>
<evidence type="ECO:0000313" key="11">
    <source>
        <dbReference type="EMBL" id="OUM89720.1"/>
    </source>
</evidence>
<evidence type="ECO:0000256" key="3">
    <source>
        <dbReference type="ARBA" id="ARBA00022679"/>
    </source>
</evidence>
<dbReference type="NCBIfam" id="TIGR00017">
    <property type="entry name" value="cmk"/>
    <property type="match status" value="1"/>
</dbReference>
<dbReference type="HAMAP" id="MF_00238">
    <property type="entry name" value="Cytidyl_kinase_type1"/>
    <property type="match status" value="1"/>
</dbReference>
<dbReference type="GO" id="GO:0015949">
    <property type="term" value="P:nucleobase-containing small molecule interconversion"/>
    <property type="evidence" value="ECO:0007669"/>
    <property type="project" value="TreeGrafter"/>
</dbReference>
<dbReference type="InterPro" id="IPR027417">
    <property type="entry name" value="P-loop_NTPase"/>
</dbReference>
<dbReference type="PANTHER" id="PTHR21299">
    <property type="entry name" value="CYTIDYLATE KINASE/PANTOATE-BETA-ALANINE LIGASE"/>
    <property type="match status" value="1"/>
</dbReference>
<protein>
    <recommendedName>
        <fullName evidence="9">Cytidylate kinase</fullName>
        <shortName evidence="9">CK</shortName>
        <ecNumber evidence="9">2.7.4.25</ecNumber>
    </recommendedName>
    <alternativeName>
        <fullName evidence="9">Cytidine monophosphate kinase</fullName>
        <shortName evidence="9">CMP kinase</shortName>
    </alternativeName>
</protein>
<dbReference type="EC" id="2.7.4.25" evidence="9"/>
<dbReference type="SUPFAM" id="SSF52540">
    <property type="entry name" value="P-loop containing nucleoside triphosphate hydrolases"/>
    <property type="match status" value="1"/>
</dbReference>
<dbReference type="GO" id="GO:0005829">
    <property type="term" value="C:cytosol"/>
    <property type="evidence" value="ECO:0007669"/>
    <property type="project" value="TreeGrafter"/>
</dbReference>
<sequence length="231" mass="25684">MGNIRVAIDGPAGAGKSTVAKKVAEALGMLYVDSGAMYRAVTWGIIADQINLRDEQQLQQYLRQLQLHVHDDADGKQRVWLNGKEISEQIRSPEVTSQVSSVAAHPAVRERLVQLQRELAKKGSVVMDGRDIGTVVFPDADVKLFITASPEERALRRYRELLERGYPADYEEVKQEMIKRDQSDSGRAIAPLKPAPDAIILDTSGMALSEVVEQVIRIIRQAKRGEPRCIT</sequence>
<name>A0A1Y3PQV8_9BACI</name>
<keyword evidence="5 9" id="KW-0418">Kinase</keyword>
<evidence type="ECO:0000256" key="2">
    <source>
        <dbReference type="ARBA" id="ARBA00022490"/>
    </source>
</evidence>
<dbReference type="CDD" id="cd02020">
    <property type="entry name" value="CMPK"/>
    <property type="match status" value="1"/>
</dbReference>
<dbReference type="Pfam" id="PF02224">
    <property type="entry name" value="Cytidylate_kin"/>
    <property type="match status" value="1"/>
</dbReference>
<dbReference type="InterPro" id="IPR003136">
    <property type="entry name" value="Cytidylate_kin"/>
</dbReference>
<dbReference type="GO" id="GO:0036431">
    <property type="term" value="F:dCMP kinase activity"/>
    <property type="evidence" value="ECO:0007669"/>
    <property type="project" value="InterPro"/>
</dbReference>
<evidence type="ECO:0000256" key="9">
    <source>
        <dbReference type="HAMAP-Rule" id="MF_00238"/>
    </source>
</evidence>
<dbReference type="Gene3D" id="3.40.50.300">
    <property type="entry name" value="P-loop containing nucleotide triphosphate hydrolases"/>
    <property type="match status" value="1"/>
</dbReference>
<evidence type="ECO:0000256" key="5">
    <source>
        <dbReference type="ARBA" id="ARBA00022777"/>
    </source>
</evidence>
<evidence type="ECO:0000256" key="1">
    <source>
        <dbReference type="ARBA" id="ARBA00009427"/>
    </source>
</evidence>
<evidence type="ECO:0000259" key="10">
    <source>
        <dbReference type="Pfam" id="PF02224"/>
    </source>
</evidence>
<reference evidence="12" key="1">
    <citation type="submission" date="2016-06" db="EMBL/GenBank/DDBJ databases">
        <authorList>
            <person name="Nascimento L."/>
            <person name="Pereira R.V."/>
            <person name="Martins L.F."/>
            <person name="Quaggio R.B."/>
            <person name="Silva A.M."/>
            <person name="Setubal J.C."/>
        </authorList>
    </citation>
    <scope>NUCLEOTIDE SEQUENCE [LARGE SCALE GENOMIC DNA]</scope>
</reference>
<comment type="caution">
    <text evidence="11">The sequence shown here is derived from an EMBL/GenBank/DDBJ whole genome shotgun (WGS) entry which is preliminary data.</text>
</comment>
<dbReference type="GO" id="GO:0036430">
    <property type="term" value="F:CMP kinase activity"/>
    <property type="evidence" value="ECO:0007669"/>
    <property type="project" value="RHEA"/>
</dbReference>
<evidence type="ECO:0000256" key="8">
    <source>
        <dbReference type="ARBA" id="ARBA00048478"/>
    </source>
</evidence>
<evidence type="ECO:0000256" key="6">
    <source>
        <dbReference type="ARBA" id="ARBA00022840"/>
    </source>
</evidence>
<keyword evidence="4 9" id="KW-0547">Nucleotide-binding</keyword>
<feature type="domain" description="Cytidylate kinase" evidence="10">
    <location>
        <begin position="6"/>
        <end position="221"/>
    </location>
</feature>
<dbReference type="GO" id="GO:0005524">
    <property type="term" value="F:ATP binding"/>
    <property type="evidence" value="ECO:0007669"/>
    <property type="project" value="UniProtKB-UniRule"/>
</dbReference>
<comment type="catalytic activity">
    <reaction evidence="8 9">
        <text>CMP + ATP = CDP + ADP</text>
        <dbReference type="Rhea" id="RHEA:11600"/>
        <dbReference type="ChEBI" id="CHEBI:30616"/>
        <dbReference type="ChEBI" id="CHEBI:58069"/>
        <dbReference type="ChEBI" id="CHEBI:60377"/>
        <dbReference type="ChEBI" id="CHEBI:456216"/>
        <dbReference type="EC" id="2.7.4.25"/>
    </reaction>
</comment>
<keyword evidence="2 9" id="KW-0963">Cytoplasm</keyword>
<keyword evidence="3 9" id="KW-0808">Transferase</keyword>
<comment type="subcellular location">
    <subcellularLocation>
        <location evidence="9">Cytoplasm</location>
    </subcellularLocation>
</comment>